<name>A0A4Z2H909_9TELE</name>
<feature type="domain" description="DM10" evidence="7">
    <location>
        <begin position="1"/>
        <end position="73"/>
    </location>
</feature>
<keyword evidence="2" id="KW-0963">Cytoplasm</keyword>
<evidence type="ECO:0000313" key="9">
    <source>
        <dbReference type="Proteomes" id="UP000314294"/>
    </source>
</evidence>
<keyword evidence="3" id="KW-0677">Repeat</keyword>
<dbReference type="PROSITE" id="PS51336">
    <property type="entry name" value="DM10"/>
    <property type="match status" value="1"/>
</dbReference>
<feature type="compositionally biased region" description="Polar residues" evidence="6">
    <location>
        <begin position="89"/>
        <end position="99"/>
    </location>
</feature>
<dbReference type="SMART" id="SM00676">
    <property type="entry name" value="DM10"/>
    <property type="match status" value="1"/>
</dbReference>
<proteinExistence type="predicted"/>
<dbReference type="PANTHER" id="PTHR12086:SF9">
    <property type="entry name" value="EF-HAND DOMAIN-CONTAINING PROTEIN 1"/>
    <property type="match status" value="1"/>
</dbReference>
<evidence type="ECO:0000256" key="5">
    <source>
        <dbReference type="ARBA" id="ARBA00023273"/>
    </source>
</evidence>
<feature type="region of interest" description="Disordered" evidence="6">
    <location>
        <begin position="89"/>
        <end position="110"/>
    </location>
</feature>
<reference evidence="8 9" key="1">
    <citation type="submission" date="2019-03" db="EMBL/GenBank/DDBJ databases">
        <title>First draft genome of Liparis tanakae, snailfish: a comprehensive survey of snailfish specific genes.</title>
        <authorList>
            <person name="Kim W."/>
            <person name="Song I."/>
            <person name="Jeong J.-H."/>
            <person name="Kim D."/>
            <person name="Kim S."/>
            <person name="Ryu S."/>
            <person name="Song J.Y."/>
            <person name="Lee S.K."/>
        </authorList>
    </citation>
    <scope>NUCLEOTIDE SEQUENCE [LARGE SCALE GENOMIC DNA]</scope>
    <source>
        <tissue evidence="8">Muscle</tissue>
    </source>
</reference>
<evidence type="ECO:0000256" key="1">
    <source>
        <dbReference type="ARBA" id="ARBA00004430"/>
    </source>
</evidence>
<dbReference type="FunFam" id="2.30.29.170:FF:000002">
    <property type="entry name" value="EF-hand domain (C-terminal) containing 1"/>
    <property type="match status" value="1"/>
</dbReference>
<dbReference type="InterPro" id="IPR040193">
    <property type="entry name" value="EFHC1/EFHC2/EFHB"/>
</dbReference>
<dbReference type="Pfam" id="PF06565">
    <property type="entry name" value="DM10_dom"/>
    <property type="match status" value="1"/>
</dbReference>
<comment type="subcellular location">
    <subcellularLocation>
        <location evidence="1">Cytoplasm</location>
        <location evidence="1">Cytoskeleton</location>
        <location evidence="1">Cilium axoneme</location>
    </subcellularLocation>
</comment>
<keyword evidence="9" id="KW-1185">Reference proteome</keyword>
<dbReference type="GO" id="GO:0005930">
    <property type="term" value="C:axoneme"/>
    <property type="evidence" value="ECO:0007669"/>
    <property type="project" value="UniProtKB-SubCell"/>
</dbReference>
<evidence type="ECO:0000256" key="6">
    <source>
        <dbReference type="SAM" id="MobiDB-lite"/>
    </source>
</evidence>
<evidence type="ECO:0000259" key="7">
    <source>
        <dbReference type="PROSITE" id="PS51336"/>
    </source>
</evidence>
<accession>A0A4Z2H909</accession>
<dbReference type="GO" id="GO:0007052">
    <property type="term" value="P:mitotic spindle organization"/>
    <property type="evidence" value="ECO:0007669"/>
    <property type="project" value="TreeGrafter"/>
</dbReference>
<evidence type="ECO:0000256" key="2">
    <source>
        <dbReference type="ARBA" id="ARBA00022490"/>
    </source>
</evidence>
<dbReference type="PANTHER" id="PTHR12086">
    <property type="entry name" value="EF-HAND DOMAIN C-TERMINAL CONTAINING PROTEIN"/>
    <property type="match status" value="1"/>
</dbReference>
<keyword evidence="5" id="KW-0966">Cell projection</keyword>
<dbReference type="EMBL" id="SRLO01000294">
    <property type="protein sequence ID" value="TNN62377.1"/>
    <property type="molecule type" value="Genomic_DNA"/>
</dbReference>
<gene>
    <name evidence="8" type="primary">EFHC1</name>
    <name evidence="8" type="ORF">EYF80_027388</name>
</gene>
<dbReference type="GO" id="GO:0072686">
    <property type="term" value="C:mitotic spindle"/>
    <property type="evidence" value="ECO:0007669"/>
    <property type="project" value="TreeGrafter"/>
</dbReference>
<dbReference type="Proteomes" id="UP000314294">
    <property type="component" value="Unassembled WGS sequence"/>
</dbReference>
<dbReference type="GO" id="GO:0043014">
    <property type="term" value="F:alpha-tubulin binding"/>
    <property type="evidence" value="ECO:0007669"/>
    <property type="project" value="TreeGrafter"/>
</dbReference>
<dbReference type="GO" id="GO:0060285">
    <property type="term" value="P:cilium-dependent cell motility"/>
    <property type="evidence" value="ECO:0007669"/>
    <property type="project" value="TreeGrafter"/>
</dbReference>
<sequence length="110" mass="11994">MTSIFEKTTRNSGIIGGKFLKKKRIVKPGSTVDNPEFYSPADFAIGATVEVFGHRFVLTDADRYVLEYLEANAGPIPLQTLDSLRQKLNVGTANNQPADQNGHDVAEPSS</sequence>
<feature type="compositionally biased region" description="Basic and acidic residues" evidence="6">
    <location>
        <begin position="101"/>
        <end position="110"/>
    </location>
</feature>
<evidence type="ECO:0000313" key="8">
    <source>
        <dbReference type="EMBL" id="TNN62377.1"/>
    </source>
</evidence>
<organism evidence="8 9">
    <name type="scientific">Liparis tanakae</name>
    <name type="common">Tanaka's snailfish</name>
    <dbReference type="NCBI Taxonomy" id="230148"/>
    <lineage>
        <taxon>Eukaryota</taxon>
        <taxon>Metazoa</taxon>
        <taxon>Chordata</taxon>
        <taxon>Craniata</taxon>
        <taxon>Vertebrata</taxon>
        <taxon>Euteleostomi</taxon>
        <taxon>Actinopterygii</taxon>
        <taxon>Neopterygii</taxon>
        <taxon>Teleostei</taxon>
        <taxon>Neoteleostei</taxon>
        <taxon>Acanthomorphata</taxon>
        <taxon>Eupercaria</taxon>
        <taxon>Perciformes</taxon>
        <taxon>Cottioidei</taxon>
        <taxon>Cottales</taxon>
        <taxon>Liparidae</taxon>
        <taxon>Liparis</taxon>
    </lineage>
</organism>
<dbReference type="GO" id="GO:0000281">
    <property type="term" value="P:mitotic cytokinesis"/>
    <property type="evidence" value="ECO:0007669"/>
    <property type="project" value="TreeGrafter"/>
</dbReference>
<dbReference type="InterPro" id="IPR006602">
    <property type="entry name" value="DM10_dom"/>
</dbReference>
<comment type="caution">
    <text evidence="8">The sequence shown here is derived from an EMBL/GenBank/DDBJ whole genome shotgun (WGS) entry which is preliminary data.</text>
</comment>
<evidence type="ECO:0000256" key="3">
    <source>
        <dbReference type="ARBA" id="ARBA00022737"/>
    </source>
</evidence>
<dbReference type="OrthoDB" id="10255210at2759"/>
<evidence type="ECO:0000256" key="4">
    <source>
        <dbReference type="ARBA" id="ARBA00023212"/>
    </source>
</evidence>
<protein>
    <submittedName>
        <fullName evidence="8">EF-hand domain-containing protein 1</fullName>
    </submittedName>
</protein>
<keyword evidence="4" id="KW-0206">Cytoskeleton</keyword>
<dbReference type="Gene3D" id="2.30.29.170">
    <property type="match status" value="1"/>
</dbReference>
<dbReference type="AlphaFoldDB" id="A0A4Z2H909"/>